<keyword evidence="13" id="KW-0479">Metal-binding</keyword>
<dbReference type="PIRSF" id="PIRSF006247">
    <property type="entry name" value="TrkH"/>
    <property type="match status" value="1"/>
</dbReference>
<reference evidence="15 16" key="1">
    <citation type="submission" date="2019-06" db="EMBL/GenBank/DDBJ databases">
        <title>A novel bacterium of genus Marinomonas, isolated from coastal sand.</title>
        <authorList>
            <person name="Huang H."/>
            <person name="Mo K."/>
            <person name="Hu Y."/>
        </authorList>
    </citation>
    <scope>NUCLEOTIDE SEQUENCE [LARGE SCALE GENOMIC DNA]</scope>
    <source>
        <strain evidence="15 16">HB171799</strain>
    </source>
</reference>
<accession>A0A501WTE5</accession>
<feature type="transmembrane region" description="Helical" evidence="14">
    <location>
        <begin position="278"/>
        <end position="298"/>
    </location>
</feature>
<evidence type="ECO:0000256" key="13">
    <source>
        <dbReference type="PIRSR" id="PIRSR006247-1"/>
    </source>
</evidence>
<feature type="binding site" evidence="13">
    <location>
        <position position="437"/>
    </location>
    <ligand>
        <name>K(+)</name>
        <dbReference type="ChEBI" id="CHEBI:29103"/>
    </ligand>
</feature>
<feature type="transmembrane region" description="Helical" evidence="14">
    <location>
        <begin position="461"/>
        <end position="482"/>
    </location>
</feature>
<dbReference type="OrthoDB" id="9810952at2"/>
<evidence type="ECO:0000256" key="1">
    <source>
        <dbReference type="ARBA" id="ARBA00004429"/>
    </source>
</evidence>
<keyword evidence="10 12" id="KW-0406">Ion transport</keyword>
<feature type="transmembrane region" description="Helical" evidence="14">
    <location>
        <begin position="185"/>
        <end position="204"/>
    </location>
</feature>
<keyword evidence="4 12" id="KW-1003">Cell membrane</keyword>
<gene>
    <name evidence="15" type="ORF">FJM67_09320</name>
</gene>
<evidence type="ECO:0000256" key="6">
    <source>
        <dbReference type="ARBA" id="ARBA00022538"/>
    </source>
</evidence>
<protein>
    <recommendedName>
        <fullName evidence="12">Trk system potassium uptake protein</fullName>
    </recommendedName>
</protein>
<organism evidence="15 16">
    <name type="scientific">Maribrevibacterium harenarium</name>
    <dbReference type="NCBI Taxonomy" id="2589817"/>
    <lineage>
        <taxon>Bacteria</taxon>
        <taxon>Pseudomonadati</taxon>
        <taxon>Pseudomonadota</taxon>
        <taxon>Gammaproteobacteria</taxon>
        <taxon>Oceanospirillales</taxon>
        <taxon>Oceanospirillaceae</taxon>
        <taxon>Maribrevibacterium</taxon>
    </lineage>
</organism>
<dbReference type="RefSeq" id="WP_140588694.1">
    <property type="nucleotide sequence ID" value="NZ_VFRR01000015.1"/>
</dbReference>
<feature type="binding site" evidence="13">
    <location>
        <position position="320"/>
    </location>
    <ligand>
        <name>K(+)</name>
        <dbReference type="ChEBI" id="CHEBI:29103"/>
    </ligand>
</feature>
<evidence type="ECO:0000256" key="3">
    <source>
        <dbReference type="ARBA" id="ARBA00022448"/>
    </source>
</evidence>
<evidence type="ECO:0000313" key="15">
    <source>
        <dbReference type="EMBL" id="TPE51585.1"/>
    </source>
</evidence>
<evidence type="ECO:0000256" key="4">
    <source>
        <dbReference type="ARBA" id="ARBA00022475"/>
    </source>
</evidence>
<evidence type="ECO:0000256" key="8">
    <source>
        <dbReference type="ARBA" id="ARBA00022958"/>
    </source>
</evidence>
<dbReference type="EMBL" id="VFRR01000015">
    <property type="protein sequence ID" value="TPE51585.1"/>
    <property type="molecule type" value="Genomic_DNA"/>
</dbReference>
<dbReference type="AlphaFoldDB" id="A0A501WTE5"/>
<keyword evidence="7 14" id="KW-0812">Transmembrane</keyword>
<comment type="caution">
    <text evidence="15">The sequence shown here is derived from an EMBL/GenBank/DDBJ whole genome shotgun (WGS) entry which is preliminary data.</text>
</comment>
<evidence type="ECO:0000256" key="11">
    <source>
        <dbReference type="ARBA" id="ARBA00023136"/>
    </source>
</evidence>
<evidence type="ECO:0000256" key="5">
    <source>
        <dbReference type="ARBA" id="ARBA00022519"/>
    </source>
</evidence>
<evidence type="ECO:0000256" key="9">
    <source>
        <dbReference type="ARBA" id="ARBA00022989"/>
    </source>
</evidence>
<sequence length="484" mass="53051">MIRLTLLIRLLGMPILWMGVVQIVFGELSIYVFHDGLERYFTITGLTASSTALLLLGAMRRHKIATVTNREAILYVVLTWWLVGFLGAIPIMLIADLSFTDAAFESISALTTTGATVLSGLDEMPKSFLLYRQFLQWMGGLGVVIFVVAVLPMLNIGGMKLLKAETPGPFKDEKIAPRVKHTAHFLWYVYLSLTIACALSYWLAGMSAYDAIAHSFTTVSTGGFSTYDASMGHFDSELILWLANLFMLAGAISFALHYRVFSMRSCLLYLHDEECRSFLVIVLAMSLVVTLMLSQQGLFDSLFTRFTQATFHIVSFITSTGYGATGFTQWGGALPLILVFVGYIGGCAGSTAGGNKIIRNVISVKSIFLETKQLVHPNGVFTLKFQGRPIPFEVRNSIMAYMCLAAVTTMVLTILVMMTGMSFTAAFTGVAACLNVLGPGFGELGSNFAPLSDTGTWIMSFAMILGRLEYFTVLAIASPLMWRE</sequence>
<feature type="binding site" evidence="13">
    <location>
        <position position="113"/>
    </location>
    <ligand>
        <name>K(+)</name>
        <dbReference type="ChEBI" id="CHEBI:29103"/>
    </ligand>
</feature>
<dbReference type="Proteomes" id="UP000315901">
    <property type="component" value="Unassembled WGS sequence"/>
</dbReference>
<keyword evidence="5 12" id="KW-0997">Cell inner membrane</keyword>
<keyword evidence="11 12" id="KW-0472">Membrane</keyword>
<keyword evidence="9 14" id="KW-1133">Transmembrane helix</keyword>
<comment type="similarity">
    <text evidence="2 12">Belongs to the TrkH potassium transport family.</text>
</comment>
<dbReference type="Pfam" id="PF02386">
    <property type="entry name" value="TrkH"/>
    <property type="match status" value="1"/>
</dbReference>
<keyword evidence="8 12" id="KW-0630">Potassium</keyword>
<evidence type="ECO:0000256" key="2">
    <source>
        <dbReference type="ARBA" id="ARBA00009137"/>
    </source>
</evidence>
<keyword evidence="3 12" id="KW-0813">Transport</keyword>
<feature type="transmembrane region" description="Helical" evidence="14">
    <location>
        <begin position="398"/>
        <end position="416"/>
    </location>
</feature>
<name>A0A501WTE5_9GAMM</name>
<dbReference type="InterPro" id="IPR004772">
    <property type="entry name" value="TrkH"/>
</dbReference>
<feature type="transmembrane region" description="Helical" evidence="14">
    <location>
        <begin position="134"/>
        <end position="154"/>
    </location>
</feature>
<feature type="transmembrane region" description="Helical" evidence="14">
    <location>
        <begin position="238"/>
        <end position="258"/>
    </location>
</feature>
<feature type="transmembrane region" description="Helical" evidence="14">
    <location>
        <begin position="7"/>
        <end position="34"/>
    </location>
</feature>
<keyword evidence="16" id="KW-1185">Reference proteome</keyword>
<dbReference type="InterPro" id="IPR003445">
    <property type="entry name" value="Cat_transpt"/>
</dbReference>
<dbReference type="GO" id="GO:0046872">
    <property type="term" value="F:metal ion binding"/>
    <property type="evidence" value="ECO:0007669"/>
    <property type="project" value="UniProtKB-KW"/>
</dbReference>
<evidence type="ECO:0000256" key="12">
    <source>
        <dbReference type="PIRNR" id="PIRNR006247"/>
    </source>
</evidence>
<feature type="binding site" evidence="13">
    <location>
        <position position="112"/>
    </location>
    <ligand>
        <name>K(+)</name>
        <dbReference type="ChEBI" id="CHEBI:29103"/>
    </ligand>
</feature>
<dbReference type="GO" id="GO:0005886">
    <property type="term" value="C:plasma membrane"/>
    <property type="evidence" value="ECO:0007669"/>
    <property type="project" value="UniProtKB-SubCell"/>
</dbReference>
<evidence type="ECO:0000256" key="10">
    <source>
        <dbReference type="ARBA" id="ARBA00023065"/>
    </source>
</evidence>
<comment type="subcellular location">
    <subcellularLocation>
        <location evidence="1 12">Cell inner membrane</location>
        <topology evidence="1 12">Multi-pass membrane protein</topology>
    </subcellularLocation>
</comment>
<feature type="transmembrane region" description="Helical" evidence="14">
    <location>
        <begin position="72"/>
        <end position="95"/>
    </location>
</feature>
<keyword evidence="6 12" id="KW-0633">Potassium transport</keyword>
<dbReference type="PANTHER" id="PTHR32024:SF2">
    <property type="entry name" value="TRK SYSTEM POTASSIUM UPTAKE PROTEIN TRKG-RELATED"/>
    <property type="match status" value="1"/>
</dbReference>
<evidence type="ECO:0000256" key="14">
    <source>
        <dbReference type="SAM" id="Phobius"/>
    </source>
</evidence>
<evidence type="ECO:0000313" key="16">
    <source>
        <dbReference type="Proteomes" id="UP000315901"/>
    </source>
</evidence>
<dbReference type="GO" id="GO:0015379">
    <property type="term" value="F:potassium:chloride symporter activity"/>
    <property type="evidence" value="ECO:0007669"/>
    <property type="project" value="InterPro"/>
</dbReference>
<dbReference type="PANTHER" id="PTHR32024">
    <property type="entry name" value="TRK SYSTEM POTASSIUM UPTAKE PROTEIN TRKG-RELATED"/>
    <property type="match status" value="1"/>
</dbReference>
<feature type="transmembrane region" description="Helical" evidence="14">
    <location>
        <begin position="40"/>
        <end position="60"/>
    </location>
</feature>
<feature type="binding site" evidence="13">
    <location>
        <position position="222"/>
    </location>
    <ligand>
        <name>K(+)</name>
        <dbReference type="ChEBI" id="CHEBI:29103"/>
    </ligand>
</feature>
<proteinExistence type="inferred from homology"/>
<evidence type="ECO:0000256" key="7">
    <source>
        <dbReference type="ARBA" id="ARBA00022692"/>
    </source>
</evidence>